<accession>A0ABT7UCI5</accession>
<evidence type="ECO:0000313" key="2">
    <source>
        <dbReference type="Proteomes" id="UP001529340"/>
    </source>
</evidence>
<comment type="caution">
    <text evidence="1">The sequence shown here is derived from an EMBL/GenBank/DDBJ whole genome shotgun (WGS) entry which is preliminary data.</text>
</comment>
<dbReference type="EMBL" id="JAUDCG010000025">
    <property type="protein sequence ID" value="MDM8157324.1"/>
    <property type="molecule type" value="Genomic_DNA"/>
</dbReference>
<name>A0ABT7UCI5_9FIRM</name>
<evidence type="ECO:0000313" key="1">
    <source>
        <dbReference type="EMBL" id="MDM8157324.1"/>
    </source>
</evidence>
<sequence>MCQRVASLQEQTAFMLKETFPFPAHFRFEIHNAAGLHIRCDLPHLPSLVIHESSICEAFRDFAAALKEEQDVCSESETKAYVARKQKELSKRLTAKYAVGQ</sequence>
<dbReference type="RefSeq" id="WP_289607785.1">
    <property type="nucleotide sequence ID" value="NZ_JAUDCG010000025.1"/>
</dbReference>
<organism evidence="1 2">
    <name type="scientific">Amedibacillus dolichus</name>
    <dbReference type="NCBI Taxonomy" id="31971"/>
    <lineage>
        <taxon>Bacteria</taxon>
        <taxon>Bacillati</taxon>
        <taxon>Bacillota</taxon>
        <taxon>Erysipelotrichia</taxon>
        <taxon>Erysipelotrichales</taxon>
        <taxon>Erysipelotrichaceae</taxon>
        <taxon>Amedibacillus</taxon>
    </lineage>
</organism>
<reference evidence="1 2" key="3">
    <citation type="submission" date="2023-06" db="EMBL/GenBank/DDBJ databases">
        <authorList>
            <person name="Zeman M."/>
            <person name="Kubasova T."/>
            <person name="Jahodarova E."/>
            <person name="Nykrynova M."/>
            <person name="Rychlik I."/>
        </authorList>
    </citation>
    <scope>NUCLEOTIDE SEQUENCE [LARGE SCALE GENOMIC DNA]</scope>
    <source>
        <strain evidence="1 2">ET39</strain>
    </source>
</reference>
<protein>
    <submittedName>
        <fullName evidence="1">Uncharacterized protein</fullName>
    </submittedName>
</protein>
<dbReference type="Proteomes" id="UP001529340">
    <property type="component" value="Unassembled WGS sequence"/>
</dbReference>
<reference evidence="1 2" key="2">
    <citation type="submission" date="2023-06" db="EMBL/GenBank/DDBJ databases">
        <title>Identification and characterization of horizontal gene transfer across gut microbiota members of farm animals based on homology search.</title>
        <authorList>
            <person name="Schwarzerova J."/>
            <person name="Nykrynova M."/>
            <person name="Jureckova K."/>
            <person name="Cejkova D."/>
            <person name="Rychlik I."/>
        </authorList>
    </citation>
    <scope>NUCLEOTIDE SEQUENCE [LARGE SCALE GENOMIC DNA]</scope>
    <source>
        <strain evidence="1 2">ET39</strain>
    </source>
</reference>
<proteinExistence type="predicted"/>
<reference evidence="2" key="1">
    <citation type="submission" date="2023-06" db="EMBL/GenBank/DDBJ databases">
        <title>Identification and characterization of horizontal gene transfer across gut microbiota members of farm animals based on homology search.</title>
        <authorList>
            <person name="Zeman M."/>
            <person name="Kubasova T."/>
            <person name="Jahodarova E."/>
            <person name="Nykrynova M."/>
            <person name="Rychlik I."/>
        </authorList>
    </citation>
    <scope>NUCLEOTIDE SEQUENCE [LARGE SCALE GENOMIC DNA]</scope>
    <source>
        <strain evidence="2">ET39</strain>
    </source>
</reference>
<gene>
    <name evidence="1" type="ORF">QUV96_06710</name>
</gene>
<keyword evidence="2" id="KW-1185">Reference proteome</keyword>